<dbReference type="Pfam" id="PF00144">
    <property type="entry name" value="Beta-lactamase"/>
    <property type="match status" value="1"/>
</dbReference>
<comment type="caution">
    <text evidence="2">The sequence shown here is derived from an EMBL/GenBank/DDBJ whole genome shotgun (WGS) entry which is preliminary data.</text>
</comment>
<feature type="domain" description="Beta-lactamase-related" evidence="1">
    <location>
        <begin position="48"/>
        <end position="399"/>
    </location>
</feature>
<dbReference type="PANTHER" id="PTHR43283">
    <property type="entry name" value="BETA-LACTAMASE-RELATED"/>
    <property type="match status" value="1"/>
</dbReference>
<dbReference type="EMBL" id="LAZR01000067">
    <property type="protein sequence ID" value="KKN95987.1"/>
    <property type="molecule type" value="Genomic_DNA"/>
</dbReference>
<dbReference type="Gene3D" id="3.40.710.10">
    <property type="entry name" value="DD-peptidase/beta-lactamase superfamily"/>
    <property type="match status" value="1"/>
</dbReference>
<gene>
    <name evidence="2" type="ORF">LCGC14_0172220</name>
</gene>
<reference evidence="2" key="1">
    <citation type="journal article" date="2015" name="Nature">
        <title>Complex archaea that bridge the gap between prokaryotes and eukaryotes.</title>
        <authorList>
            <person name="Spang A."/>
            <person name="Saw J.H."/>
            <person name="Jorgensen S.L."/>
            <person name="Zaremba-Niedzwiedzka K."/>
            <person name="Martijn J."/>
            <person name="Lind A.E."/>
            <person name="van Eijk R."/>
            <person name="Schleper C."/>
            <person name="Guy L."/>
            <person name="Ettema T.J."/>
        </authorList>
    </citation>
    <scope>NUCLEOTIDE SEQUENCE</scope>
</reference>
<proteinExistence type="predicted"/>
<evidence type="ECO:0000259" key="1">
    <source>
        <dbReference type="Pfam" id="PF00144"/>
    </source>
</evidence>
<accession>A0A0F9V8F3</accession>
<sequence length="419" mass="46280">MHWSTFPAATRLWFACSAIVTALFSPALFAEEAGPYKISAQWLERLSEAMQAEVDNGKLAGVATLVYQNGEVVHRDRAGFQNLAEQKPLGEDTLYKIFSLTKPITGAAVLMLYEDGKLNLDDPVEKYLPALKGLEVAKEDGPNGRPITEPAVHPVTIRELMTHTGGFTYGRFSQSQVDTLYVEADVLDPESTLADMVDKLAKIPLRQQPGTLWHYSVSVDIQARLIEVVSGMPFDQFLETRIFQPLEMHDTDFYAPADKAARLATTYRPAEGGLEAVPNTSFLSKPAFLNGGGGLVSSMDDYLRFARMLLNEGELEGTRLLKPETVRMMASNQLPDNVQGPNWAPGNGFGLNVAVVDDPAKAGHLPVGTYWWWGIQGTWMWVDPANQIITLGMLQNTDYQYSRAVHGKVSKILYGPLEN</sequence>
<organism evidence="2">
    <name type="scientific">marine sediment metagenome</name>
    <dbReference type="NCBI Taxonomy" id="412755"/>
    <lineage>
        <taxon>unclassified sequences</taxon>
        <taxon>metagenomes</taxon>
        <taxon>ecological metagenomes</taxon>
    </lineage>
</organism>
<dbReference type="InterPro" id="IPR001466">
    <property type="entry name" value="Beta-lactam-related"/>
</dbReference>
<evidence type="ECO:0000313" key="2">
    <source>
        <dbReference type="EMBL" id="KKN95987.1"/>
    </source>
</evidence>
<dbReference type="InterPro" id="IPR012338">
    <property type="entry name" value="Beta-lactam/transpept-like"/>
</dbReference>
<dbReference type="SUPFAM" id="SSF56601">
    <property type="entry name" value="beta-lactamase/transpeptidase-like"/>
    <property type="match status" value="1"/>
</dbReference>
<dbReference type="AlphaFoldDB" id="A0A0F9V8F3"/>
<dbReference type="PANTHER" id="PTHR43283:SF3">
    <property type="entry name" value="BETA-LACTAMASE FAMILY PROTEIN (AFU_ORTHOLOGUE AFUA_5G07500)"/>
    <property type="match status" value="1"/>
</dbReference>
<name>A0A0F9V8F3_9ZZZZ</name>
<dbReference type="InterPro" id="IPR050789">
    <property type="entry name" value="Diverse_Enzym_Activities"/>
</dbReference>
<protein>
    <recommendedName>
        <fullName evidence="1">Beta-lactamase-related domain-containing protein</fullName>
    </recommendedName>
</protein>